<organism evidence="8 9">
    <name type="scientific">Rhodothermus profundi</name>
    <dbReference type="NCBI Taxonomy" id="633813"/>
    <lineage>
        <taxon>Bacteria</taxon>
        <taxon>Pseudomonadati</taxon>
        <taxon>Rhodothermota</taxon>
        <taxon>Rhodothermia</taxon>
        <taxon>Rhodothermales</taxon>
        <taxon>Rhodothermaceae</taxon>
        <taxon>Rhodothermus</taxon>
    </lineage>
</organism>
<proteinExistence type="inferred from homology"/>
<name>A0A1M6PCS8_9BACT</name>
<dbReference type="InterPro" id="IPR000994">
    <property type="entry name" value="Pept_M24"/>
</dbReference>
<dbReference type="PANTHER" id="PTHR46112">
    <property type="entry name" value="AMINOPEPTIDASE"/>
    <property type="match status" value="1"/>
</dbReference>
<dbReference type="STRING" id="633813.SAMN04488087_0131"/>
<comment type="similarity">
    <text evidence="5">Belongs to the peptidase M24B family.</text>
</comment>
<dbReference type="Gene3D" id="3.90.230.10">
    <property type="entry name" value="Creatinase/methionine aminopeptidase superfamily"/>
    <property type="match status" value="1"/>
</dbReference>
<accession>A0A1M6PCS8</accession>
<dbReference type="SUPFAM" id="SSF53092">
    <property type="entry name" value="Creatinase/prolidase N-terminal domain"/>
    <property type="match status" value="1"/>
</dbReference>
<evidence type="ECO:0000256" key="1">
    <source>
        <dbReference type="ARBA" id="ARBA00022670"/>
    </source>
</evidence>
<evidence type="ECO:0000313" key="8">
    <source>
        <dbReference type="EMBL" id="SHK05763.1"/>
    </source>
</evidence>
<dbReference type="InterPro" id="IPR029149">
    <property type="entry name" value="Creatin/AminoP/Spt16_N"/>
</dbReference>
<dbReference type="InterPro" id="IPR036005">
    <property type="entry name" value="Creatinase/aminopeptidase-like"/>
</dbReference>
<dbReference type="Pfam" id="PF01321">
    <property type="entry name" value="Creatinase_N"/>
    <property type="match status" value="1"/>
</dbReference>
<dbReference type="AlphaFoldDB" id="A0A1M6PCS8"/>
<dbReference type="SUPFAM" id="SSF55920">
    <property type="entry name" value="Creatinase/aminopeptidase"/>
    <property type="match status" value="1"/>
</dbReference>
<protein>
    <submittedName>
        <fullName evidence="8">Xaa-Pro dipeptidase</fullName>
    </submittedName>
</protein>
<keyword evidence="9" id="KW-1185">Reference proteome</keyword>
<dbReference type="InterPro" id="IPR000587">
    <property type="entry name" value="Creatinase_N"/>
</dbReference>
<feature type="domain" description="Creatinase N-terminal" evidence="7">
    <location>
        <begin position="9"/>
        <end position="143"/>
    </location>
</feature>
<feature type="domain" description="Peptidase M24" evidence="6">
    <location>
        <begin position="153"/>
        <end position="355"/>
    </location>
</feature>
<dbReference type="InterPro" id="IPR001131">
    <property type="entry name" value="Peptidase_M24B_aminopep-P_CS"/>
</dbReference>
<evidence type="ECO:0000259" key="7">
    <source>
        <dbReference type="Pfam" id="PF01321"/>
    </source>
</evidence>
<dbReference type="CDD" id="cd01092">
    <property type="entry name" value="APP-like"/>
    <property type="match status" value="1"/>
</dbReference>
<dbReference type="PANTHER" id="PTHR46112:SF3">
    <property type="entry name" value="AMINOPEPTIDASE YPDF"/>
    <property type="match status" value="1"/>
</dbReference>
<evidence type="ECO:0000256" key="2">
    <source>
        <dbReference type="ARBA" id="ARBA00022723"/>
    </source>
</evidence>
<dbReference type="Proteomes" id="UP000185812">
    <property type="component" value="Unassembled WGS sequence"/>
</dbReference>
<evidence type="ECO:0000256" key="4">
    <source>
        <dbReference type="ARBA" id="ARBA00023049"/>
    </source>
</evidence>
<evidence type="ECO:0000259" key="6">
    <source>
        <dbReference type="Pfam" id="PF00557"/>
    </source>
</evidence>
<dbReference type="EMBL" id="FRAU01000001">
    <property type="protein sequence ID" value="SHK05763.1"/>
    <property type="molecule type" value="Genomic_DNA"/>
</dbReference>
<dbReference type="InterPro" id="IPR050659">
    <property type="entry name" value="Peptidase_M24B"/>
</dbReference>
<dbReference type="GO" id="GO:0046872">
    <property type="term" value="F:metal ion binding"/>
    <property type="evidence" value="ECO:0007669"/>
    <property type="project" value="UniProtKB-KW"/>
</dbReference>
<keyword evidence="4" id="KW-0482">Metalloprotease</keyword>
<keyword evidence="2 5" id="KW-0479">Metal-binding</keyword>
<dbReference type="GO" id="GO:0008237">
    <property type="term" value="F:metallopeptidase activity"/>
    <property type="evidence" value="ECO:0007669"/>
    <property type="project" value="UniProtKB-KW"/>
</dbReference>
<evidence type="ECO:0000256" key="5">
    <source>
        <dbReference type="RuleBase" id="RU000590"/>
    </source>
</evidence>
<keyword evidence="1" id="KW-0645">Protease</keyword>
<dbReference type="Gene3D" id="3.40.350.10">
    <property type="entry name" value="Creatinase/prolidase N-terminal domain"/>
    <property type="match status" value="1"/>
</dbReference>
<dbReference type="RefSeq" id="WP_072713935.1">
    <property type="nucleotide sequence ID" value="NZ_FRAU01000001.1"/>
</dbReference>
<evidence type="ECO:0000313" key="9">
    <source>
        <dbReference type="Proteomes" id="UP000185812"/>
    </source>
</evidence>
<evidence type="ECO:0000256" key="3">
    <source>
        <dbReference type="ARBA" id="ARBA00022801"/>
    </source>
</evidence>
<dbReference type="PROSITE" id="PS00491">
    <property type="entry name" value="PROLINE_PEPTIDASE"/>
    <property type="match status" value="1"/>
</dbReference>
<dbReference type="GO" id="GO:0006508">
    <property type="term" value="P:proteolysis"/>
    <property type="evidence" value="ECO:0007669"/>
    <property type="project" value="UniProtKB-KW"/>
</dbReference>
<gene>
    <name evidence="8" type="ORF">SAMN04488087_0131</name>
</gene>
<dbReference type="OrthoDB" id="9806388at2"/>
<reference evidence="9" key="1">
    <citation type="submission" date="2016-11" db="EMBL/GenBank/DDBJ databases">
        <authorList>
            <person name="Varghese N."/>
            <person name="Submissions S."/>
        </authorList>
    </citation>
    <scope>NUCLEOTIDE SEQUENCE [LARGE SCALE GENOMIC DNA]</scope>
    <source>
        <strain evidence="9">DSM 22212</strain>
    </source>
</reference>
<dbReference type="Pfam" id="PF00557">
    <property type="entry name" value="Peptidase_M24"/>
    <property type="match status" value="1"/>
</dbReference>
<keyword evidence="3" id="KW-0378">Hydrolase</keyword>
<sequence length="372" mass="40448">MSHPPYTKRLHRLQHLLQDSSLDAVVLNASPTLTYLTGLAVHLSERPVIGIFPASGKPALVLPELEAGKLATLPTVCEAFPYREHPDTWPRAVAQALRCCGLTQAQVGIEPQWFRVLELQLLETAAPELRVASAETLVMRLRSQKDDAEIAATRNALEVAWQALEATLPAIRPGVTEREIASELTLQLLRAGSDPDLPFAPIVAFGPESANPHAIPGNRPLTPPALILIDWGARVEGYCADLTRMFAYGTLDDELLRIVQLVLEANEAARARVGPGVPAGEVDQAARQVIEQAGYGAYFIHRTGHGLGLEIHEPPYIRNDNREPLAPGMLFTIEPGIYLPGRGGARIEDNVLVTPTGAETLSNYPRTLRQLG</sequence>